<evidence type="ECO:0000313" key="3">
    <source>
        <dbReference type="EMBL" id="MBW8725881.1"/>
    </source>
</evidence>
<dbReference type="GO" id="GO:0005576">
    <property type="term" value="C:extracellular region"/>
    <property type="evidence" value="ECO:0007669"/>
    <property type="project" value="UniProtKB-SubCell"/>
</dbReference>
<comment type="subcellular location">
    <subcellularLocation>
        <location evidence="1">Secreted</location>
    </subcellularLocation>
</comment>
<dbReference type="InterPro" id="IPR050557">
    <property type="entry name" value="RTX_toxin/Mannuronan_C5-epim"/>
</dbReference>
<evidence type="ECO:0000256" key="2">
    <source>
        <dbReference type="ARBA" id="ARBA00022525"/>
    </source>
</evidence>
<comment type="caution">
    <text evidence="3">The sequence shown here is derived from an EMBL/GenBank/DDBJ whole genome shotgun (WGS) entry which is preliminary data.</text>
</comment>
<dbReference type="Proteomes" id="UP000700706">
    <property type="component" value="Unassembled WGS sequence"/>
</dbReference>
<dbReference type="Gene3D" id="2.150.10.10">
    <property type="entry name" value="Serralysin-like metalloprotease, C-terminal"/>
    <property type="match status" value="4"/>
</dbReference>
<dbReference type="PANTHER" id="PTHR38340">
    <property type="entry name" value="S-LAYER PROTEIN"/>
    <property type="match status" value="1"/>
</dbReference>
<evidence type="ECO:0000256" key="1">
    <source>
        <dbReference type="ARBA" id="ARBA00004613"/>
    </source>
</evidence>
<dbReference type="PROSITE" id="PS00330">
    <property type="entry name" value="HEMOLYSIN_CALCIUM"/>
    <property type="match status" value="6"/>
</dbReference>
<organism evidence="3 4">
    <name type="scientific">Inquilinus limosus</name>
    <dbReference type="NCBI Taxonomy" id="171674"/>
    <lineage>
        <taxon>Bacteria</taxon>
        <taxon>Pseudomonadati</taxon>
        <taxon>Pseudomonadota</taxon>
        <taxon>Alphaproteobacteria</taxon>
        <taxon>Rhodospirillales</taxon>
        <taxon>Rhodospirillaceae</taxon>
        <taxon>Inquilinus</taxon>
    </lineage>
</organism>
<dbReference type="PRINTS" id="PR00313">
    <property type="entry name" value="CABNDNGRPT"/>
</dbReference>
<accession>A0A952FP90</accession>
<dbReference type="EMBL" id="JAEKLZ010000189">
    <property type="protein sequence ID" value="MBW8725881.1"/>
    <property type="molecule type" value="Genomic_DNA"/>
</dbReference>
<dbReference type="InterPro" id="IPR001343">
    <property type="entry name" value="Hemolysn_Ca-bd"/>
</dbReference>
<keyword evidence="2" id="KW-0964">Secreted</keyword>
<dbReference type="SUPFAM" id="SSF51120">
    <property type="entry name" value="beta-Roll"/>
    <property type="match status" value="4"/>
</dbReference>
<evidence type="ECO:0000313" key="4">
    <source>
        <dbReference type="Proteomes" id="UP000700706"/>
    </source>
</evidence>
<name>A0A952FP90_9PROT</name>
<sequence>MPRRIDGDIFGDIIHGSDDIEQIYGHEGGDQLYGFGGDDTLIGGTGGDRLYGGAGNDTVSGGDDGDALYDEAGNDNLSGGAGNDTIYAGAGADTLSGGAGEQDGVSYQESAGAVMVTLGGTGSGGDAQGDVIADDIEIVAGSIFADIITGAAANNVLAGLDGNDTLSGGGGNDLLEGGAGADTLSGGDGEDTASYWGVVGVNVTLGGLAWSGEAQGDTLANDIENLEGSSGADRLTGNASANKLYGRDGYDVLRGEGGADHLDGGTGIDIATYWGSAAAVIVNLQTGTGSGAATGDVFVSIENVHGSMAGDTLYGSADANGLNGFEGADTLVGRLGKDTLTGGSGADRFMYTAIGDSMVGANADRITDFTRAQGDKINLSGIDANIGAAGNQAFTFIGSSQYSNHAGELRFTIVDGQTTIAGDVNGDGRSDFSIMLTNAVSLLASDFVL</sequence>
<evidence type="ECO:0008006" key="5">
    <source>
        <dbReference type="Google" id="ProtNLM"/>
    </source>
</evidence>
<protein>
    <recommendedName>
        <fullName evidence="5">Peptidase M10 serralysin C-terminal domain-containing protein</fullName>
    </recommendedName>
</protein>
<gene>
    <name evidence="3" type="ORF">JF625_12105</name>
</gene>
<dbReference type="InterPro" id="IPR011049">
    <property type="entry name" value="Serralysin-like_metalloprot_C"/>
</dbReference>
<reference evidence="3" key="1">
    <citation type="submission" date="2020-06" db="EMBL/GenBank/DDBJ databases">
        <title>Stable isotope informed genome-resolved metagenomics uncovers potential trophic interactions in rhizosphere soil.</title>
        <authorList>
            <person name="Starr E.P."/>
            <person name="Shi S."/>
            <person name="Blazewicz S.J."/>
            <person name="Koch B.J."/>
            <person name="Probst A.J."/>
            <person name="Hungate B.A."/>
            <person name="Pett-Ridge J."/>
            <person name="Firestone M.K."/>
            <person name="Banfield J.F."/>
        </authorList>
    </citation>
    <scope>NUCLEOTIDE SEQUENCE</scope>
    <source>
        <strain evidence="3">YM_69_17</strain>
    </source>
</reference>
<dbReference type="InterPro" id="IPR018511">
    <property type="entry name" value="Hemolysin-typ_Ca-bd_CS"/>
</dbReference>
<dbReference type="AlphaFoldDB" id="A0A952FP90"/>
<dbReference type="GO" id="GO:0005509">
    <property type="term" value="F:calcium ion binding"/>
    <property type="evidence" value="ECO:0007669"/>
    <property type="project" value="InterPro"/>
</dbReference>
<dbReference type="PANTHER" id="PTHR38340:SF1">
    <property type="entry name" value="S-LAYER PROTEIN"/>
    <property type="match status" value="1"/>
</dbReference>
<proteinExistence type="predicted"/>
<dbReference type="Pfam" id="PF00353">
    <property type="entry name" value="HemolysinCabind"/>
    <property type="match status" value="5"/>
</dbReference>